<reference evidence="3" key="2">
    <citation type="submission" date="2012-08" db="EMBL/GenBank/DDBJ databases">
        <title>Whole-genome sequence of Nocardiopsis alba strain ATCC BAA-2165 associated with honeybees.</title>
        <authorList>
            <person name="Qiao J."/>
            <person name="Chen L."/>
            <person name="Li Y."/>
            <person name="Wang J."/>
            <person name="Zhang W."/>
            <person name="Chen S."/>
        </authorList>
    </citation>
    <scope>NUCLEOTIDE SEQUENCE [LARGE SCALE GENOMIC DNA]</scope>
    <source>
        <strain evidence="3">ATCC BAA-2165 / BE74</strain>
    </source>
</reference>
<dbReference type="KEGG" id="nal:B005_0572"/>
<name>J7L7F3_NOCAA</name>
<accession>J7L7F3</accession>
<reference evidence="2 3" key="1">
    <citation type="journal article" date="2012" name="J. Bacteriol.">
        <title>Whole-Genome Sequence of Nocardiopsis alba Strain ATCC BAA-2165, Associated with Honeybees.</title>
        <authorList>
            <person name="Qiao J."/>
            <person name="Chen L."/>
            <person name="Li Y."/>
            <person name="Wang J."/>
            <person name="Zhang W."/>
            <person name="Chen S."/>
        </authorList>
    </citation>
    <scope>NUCLEOTIDE SEQUENCE [LARGE SCALE GENOMIC DNA]</scope>
    <source>
        <strain evidence="3">ATCC BAA-2165 / BE74</strain>
    </source>
</reference>
<dbReference type="AlphaFoldDB" id="J7L7F3"/>
<dbReference type="EMBL" id="CP003788">
    <property type="protein sequence ID" value="AFR08606.1"/>
    <property type="molecule type" value="Genomic_DNA"/>
</dbReference>
<feature type="compositionally biased region" description="Basic and acidic residues" evidence="1">
    <location>
        <begin position="349"/>
        <end position="361"/>
    </location>
</feature>
<dbReference type="RefSeq" id="WP_014911064.1">
    <property type="nucleotide sequence ID" value="NC_018524.1"/>
</dbReference>
<feature type="compositionally biased region" description="Polar residues" evidence="1">
    <location>
        <begin position="362"/>
        <end position="371"/>
    </location>
</feature>
<dbReference type="OrthoDB" id="3493606at2"/>
<dbReference type="InterPro" id="IPR027417">
    <property type="entry name" value="P-loop_NTPase"/>
</dbReference>
<protein>
    <submittedName>
        <fullName evidence="2">Uncharacterized protein</fullName>
    </submittedName>
</protein>
<dbReference type="eggNOG" id="COG1674">
    <property type="taxonomic scope" value="Bacteria"/>
</dbReference>
<feature type="region of interest" description="Disordered" evidence="1">
    <location>
        <begin position="349"/>
        <end position="371"/>
    </location>
</feature>
<dbReference type="Proteomes" id="UP000003779">
    <property type="component" value="Chromosome"/>
</dbReference>
<dbReference type="SUPFAM" id="SSF52540">
    <property type="entry name" value="P-loop containing nucleoside triphosphate hydrolases"/>
    <property type="match status" value="1"/>
</dbReference>
<dbReference type="Gene3D" id="3.40.50.300">
    <property type="entry name" value="P-loop containing nucleotide triphosphate hydrolases"/>
    <property type="match status" value="1"/>
</dbReference>
<evidence type="ECO:0000313" key="2">
    <source>
        <dbReference type="EMBL" id="AFR08606.1"/>
    </source>
</evidence>
<organism evidence="2 3">
    <name type="scientific">Nocardiopsis alba (strain ATCC BAA-2165 / BE74)</name>
    <dbReference type="NCBI Taxonomy" id="1205910"/>
    <lineage>
        <taxon>Bacteria</taxon>
        <taxon>Bacillati</taxon>
        <taxon>Actinomycetota</taxon>
        <taxon>Actinomycetes</taxon>
        <taxon>Streptosporangiales</taxon>
        <taxon>Nocardiopsidaceae</taxon>
        <taxon>Nocardiopsis</taxon>
    </lineage>
</organism>
<dbReference type="PATRIC" id="fig|1205910.3.peg.536"/>
<sequence length="763" mass="86018">MAGTLGYTISVRHVFQRKFGSEELGKAMRGCHWYIISRRPRIRILEGTPRIKDGILTLEFIETDPGRNTTRQFALGSELVDQEKQSAFKVYDQGFYFSLCFDGQVIHGDAWALASFFSGADWEVANQEVLYIGQAFAGGNGNAWERTNNHQKLQMVYEDHASDPWDIFVSPLVLESGNFQSDDHIDDSENGPSLEKYFKDFSGREGMTTKASIDLVEHSLISYFNPPYNEQLRNWNAANPTAAMRKMRGAGFRLLHVHLSGWQGLSRFYSAERPEPSRSHFISQDIPPAPRRPVLRGVSAQEVSDWRDNAKVIEEGPKFFANMAEGSGVELLAFGDNAPKIRKPEPVRIAKSHQPREDTSQEVRGQSVRVSRNQDELHKKIMDARRDRSADKEALTYKGEVTYDRRSGTITIGLDRERDPVRWSLHDRKGTVANGFILGFDGQGKTNLLRIIAHQALLSKRFSPVLVLPHGSGSTLEAALKQLSEVAKEIDIRLVSGPKHKPSKRHRGIICALDDSDRILKHPRGRELILKILTQGPNLGVGLVMVIRDPDVLRSCPGIAKEIIKSTNRAASMENADAVLNALDAEYGERRKLSLSWGRPTFMSFTNGETRFLTFICGFFHVHASHHEARMFASGLIQESQPDSPLRGKWKSLSEDHDAWAYSGEPMLTSWFLHKHPDHWIISCVLARFRPVREDSLTDSIEWADFHWYNRFEGSIGPWQIGPAAASATGPTLYADALSPFAFKDQSQNFWAIQSHLFGPRAK</sequence>
<dbReference type="HOGENOM" id="CLU_365552_0_0_11"/>
<evidence type="ECO:0000313" key="3">
    <source>
        <dbReference type="Proteomes" id="UP000003779"/>
    </source>
</evidence>
<gene>
    <name evidence="2" type="ordered locus">B005_0572</name>
</gene>
<proteinExistence type="predicted"/>
<evidence type="ECO:0000256" key="1">
    <source>
        <dbReference type="SAM" id="MobiDB-lite"/>
    </source>
</evidence>